<keyword evidence="4" id="KW-0479">Metal-binding</keyword>
<keyword evidence="5" id="KW-0413">Isomerase</keyword>
<reference evidence="8" key="3">
    <citation type="submission" date="2022-06" db="UniProtKB">
        <authorList>
            <consortium name="EnsemblPlants"/>
        </authorList>
    </citation>
    <scope>IDENTIFICATION</scope>
</reference>
<dbReference type="EnsemblPlants" id="TuG1812G0300002844.01.T01">
    <property type="protein sequence ID" value="TuG1812G0300002844.01.T01"/>
    <property type="gene ID" value="TuG1812G0300002844.01"/>
</dbReference>
<proteinExistence type="inferred from homology"/>
<dbReference type="InterPro" id="IPR036237">
    <property type="entry name" value="Xyl_isomerase-like_sf"/>
</dbReference>
<evidence type="ECO:0000256" key="5">
    <source>
        <dbReference type="ARBA" id="ARBA00023235"/>
    </source>
</evidence>
<sequence>MSFLLHNKMGKVRLRFSVAFWHMFRGTGGDPFGAPTKNWPWEDGTNSLAMAKRRSMGIT</sequence>
<keyword evidence="6" id="KW-0119">Carbohydrate metabolism</keyword>
<evidence type="ECO:0000256" key="4">
    <source>
        <dbReference type="ARBA" id="ARBA00022723"/>
    </source>
</evidence>
<evidence type="ECO:0000313" key="9">
    <source>
        <dbReference type="Proteomes" id="UP000015106"/>
    </source>
</evidence>
<organism evidence="8 9">
    <name type="scientific">Triticum urartu</name>
    <name type="common">Red wild einkorn</name>
    <name type="synonym">Crithodium urartu</name>
    <dbReference type="NCBI Taxonomy" id="4572"/>
    <lineage>
        <taxon>Eukaryota</taxon>
        <taxon>Viridiplantae</taxon>
        <taxon>Streptophyta</taxon>
        <taxon>Embryophyta</taxon>
        <taxon>Tracheophyta</taxon>
        <taxon>Spermatophyta</taxon>
        <taxon>Magnoliopsida</taxon>
        <taxon>Liliopsida</taxon>
        <taxon>Poales</taxon>
        <taxon>Poaceae</taxon>
        <taxon>BOP clade</taxon>
        <taxon>Pooideae</taxon>
        <taxon>Triticodae</taxon>
        <taxon>Triticeae</taxon>
        <taxon>Triticinae</taxon>
        <taxon>Triticum</taxon>
    </lineage>
</organism>
<reference evidence="8" key="2">
    <citation type="submission" date="2018-03" db="EMBL/GenBank/DDBJ databases">
        <title>The Triticum urartu genome reveals the dynamic nature of wheat genome evolution.</title>
        <authorList>
            <person name="Ling H."/>
            <person name="Ma B."/>
            <person name="Shi X."/>
            <person name="Liu H."/>
            <person name="Dong L."/>
            <person name="Sun H."/>
            <person name="Cao Y."/>
            <person name="Gao Q."/>
            <person name="Zheng S."/>
            <person name="Li Y."/>
            <person name="Yu Y."/>
            <person name="Du H."/>
            <person name="Qi M."/>
            <person name="Li Y."/>
            <person name="Yu H."/>
            <person name="Cui Y."/>
            <person name="Wang N."/>
            <person name="Chen C."/>
            <person name="Wu H."/>
            <person name="Zhao Y."/>
            <person name="Zhang J."/>
            <person name="Li Y."/>
            <person name="Zhou W."/>
            <person name="Zhang B."/>
            <person name="Hu W."/>
            <person name="Eijk M."/>
            <person name="Tang J."/>
            <person name="Witsenboer H."/>
            <person name="Zhao S."/>
            <person name="Li Z."/>
            <person name="Zhang A."/>
            <person name="Wang D."/>
            <person name="Liang C."/>
        </authorList>
    </citation>
    <scope>NUCLEOTIDE SEQUENCE [LARGE SCALE GENOMIC DNA]</scope>
    <source>
        <strain evidence="8">cv. G1812</strain>
    </source>
</reference>
<dbReference type="InterPro" id="IPR001998">
    <property type="entry name" value="Xylose_isomerase"/>
</dbReference>
<evidence type="ECO:0000256" key="7">
    <source>
        <dbReference type="ARBA" id="ARBA00033659"/>
    </source>
</evidence>
<evidence type="ECO:0000256" key="3">
    <source>
        <dbReference type="ARBA" id="ARBA00022629"/>
    </source>
</evidence>
<dbReference type="PANTHER" id="PTHR48408:SF1">
    <property type="entry name" value="XYLOSE ISOMERASE"/>
    <property type="match status" value="1"/>
</dbReference>
<evidence type="ECO:0000313" key="8">
    <source>
        <dbReference type="EnsemblPlants" id="TuG1812G0300002844.01.T01"/>
    </source>
</evidence>
<dbReference type="GO" id="GO:0042732">
    <property type="term" value="P:D-xylose metabolic process"/>
    <property type="evidence" value="ECO:0007669"/>
    <property type="project" value="UniProtKB-KW"/>
</dbReference>
<reference evidence="9" key="1">
    <citation type="journal article" date="2013" name="Nature">
        <title>Draft genome of the wheat A-genome progenitor Triticum urartu.</title>
        <authorList>
            <person name="Ling H.Q."/>
            <person name="Zhao S."/>
            <person name="Liu D."/>
            <person name="Wang J."/>
            <person name="Sun H."/>
            <person name="Zhang C."/>
            <person name="Fan H."/>
            <person name="Li D."/>
            <person name="Dong L."/>
            <person name="Tao Y."/>
            <person name="Gao C."/>
            <person name="Wu H."/>
            <person name="Li Y."/>
            <person name="Cui Y."/>
            <person name="Guo X."/>
            <person name="Zheng S."/>
            <person name="Wang B."/>
            <person name="Yu K."/>
            <person name="Liang Q."/>
            <person name="Yang W."/>
            <person name="Lou X."/>
            <person name="Chen J."/>
            <person name="Feng M."/>
            <person name="Jian J."/>
            <person name="Zhang X."/>
            <person name="Luo G."/>
            <person name="Jiang Y."/>
            <person name="Liu J."/>
            <person name="Wang Z."/>
            <person name="Sha Y."/>
            <person name="Zhang B."/>
            <person name="Wu H."/>
            <person name="Tang D."/>
            <person name="Shen Q."/>
            <person name="Xue P."/>
            <person name="Zou S."/>
            <person name="Wang X."/>
            <person name="Liu X."/>
            <person name="Wang F."/>
            <person name="Yang Y."/>
            <person name="An X."/>
            <person name="Dong Z."/>
            <person name="Zhang K."/>
            <person name="Zhang X."/>
            <person name="Luo M.C."/>
            <person name="Dvorak J."/>
            <person name="Tong Y."/>
            <person name="Wang J."/>
            <person name="Yang H."/>
            <person name="Li Z."/>
            <person name="Wang D."/>
            <person name="Zhang A."/>
            <person name="Wang J."/>
        </authorList>
    </citation>
    <scope>NUCLEOTIDE SEQUENCE</scope>
    <source>
        <strain evidence="9">cv. G1812</strain>
    </source>
</reference>
<dbReference type="GO" id="GO:0009045">
    <property type="term" value="F:xylose isomerase activity"/>
    <property type="evidence" value="ECO:0007669"/>
    <property type="project" value="UniProtKB-EC"/>
</dbReference>
<evidence type="ECO:0000256" key="6">
    <source>
        <dbReference type="ARBA" id="ARBA00023277"/>
    </source>
</evidence>
<dbReference type="PANTHER" id="PTHR48408">
    <property type="match status" value="1"/>
</dbReference>
<dbReference type="Proteomes" id="UP000015106">
    <property type="component" value="Chromosome 3"/>
</dbReference>
<dbReference type="AlphaFoldDB" id="A0A8R7TVX2"/>
<name>A0A8R7TVX2_TRIUA</name>
<evidence type="ECO:0000256" key="1">
    <source>
        <dbReference type="ARBA" id="ARBA00005765"/>
    </source>
</evidence>
<comment type="catalytic activity">
    <reaction evidence="7">
        <text>alpha-D-xylose = alpha-D-xylulofuranose</text>
        <dbReference type="Rhea" id="RHEA:22816"/>
        <dbReference type="ChEBI" id="CHEBI:28518"/>
        <dbReference type="ChEBI" id="CHEBI:188998"/>
        <dbReference type="EC" id="5.3.1.5"/>
    </reaction>
</comment>
<dbReference type="EC" id="5.3.1.5" evidence="2"/>
<comment type="similarity">
    <text evidence="1">Belongs to the xylose isomerase family.</text>
</comment>
<dbReference type="Gramene" id="TuG1812G0300002844.01.T01">
    <property type="protein sequence ID" value="TuG1812G0300002844.01.T01"/>
    <property type="gene ID" value="TuG1812G0300002844.01"/>
</dbReference>
<evidence type="ECO:0000256" key="2">
    <source>
        <dbReference type="ARBA" id="ARBA00011958"/>
    </source>
</evidence>
<keyword evidence="9" id="KW-1185">Reference proteome</keyword>
<accession>A0A8R7TVX2</accession>
<dbReference type="Gene3D" id="3.20.20.150">
    <property type="entry name" value="Divalent-metal-dependent TIM barrel enzymes"/>
    <property type="match status" value="1"/>
</dbReference>
<keyword evidence="3" id="KW-0859">Xylose metabolism</keyword>
<dbReference type="GO" id="GO:0046872">
    <property type="term" value="F:metal ion binding"/>
    <property type="evidence" value="ECO:0007669"/>
    <property type="project" value="UniProtKB-KW"/>
</dbReference>
<dbReference type="PROSITE" id="PS51415">
    <property type="entry name" value="XYLOSE_ISOMERASE"/>
    <property type="match status" value="1"/>
</dbReference>
<protein>
    <recommendedName>
        <fullName evidence="2">xylose isomerase</fullName>
        <ecNumber evidence="2">5.3.1.5</ecNumber>
    </recommendedName>
</protein>
<dbReference type="SUPFAM" id="SSF51658">
    <property type="entry name" value="Xylose isomerase-like"/>
    <property type="match status" value="1"/>
</dbReference>